<proteinExistence type="predicted"/>
<name>A0AAV2K357_KNICA</name>
<evidence type="ECO:0000256" key="1">
    <source>
        <dbReference type="SAM" id="MobiDB-lite"/>
    </source>
</evidence>
<feature type="compositionally biased region" description="Basic and acidic residues" evidence="1">
    <location>
        <begin position="46"/>
        <end position="63"/>
    </location>
</feature>
<reference evidence="2 3" key="1">
    <citation type="submission" date="2024-04" db="EMBL/GenBank/DDBJ databases">
        <authorList>
            <person name="Waldvogel A.-M."/>
            <person name="Schoenle A."/>
        </authorList>
    </citation>
    <scope>NUCLEOTIDE SEQUENCE [LARGE SCALE GENOMIC DNA]</scope>
</reference>
<gene>
    <name evidence="2" type="ORF">KC01_LOCUS14683</name>
</gene>
<accession>A0AAV2K357</accession>
<sequence>MNRAAPCALVQHLGQRRTLLCSRRVARGGGVVVREGPMSPGAEDGVDTRWARTDPPTEQRVGRVDCGSVPAGAAHARDTPRATSLSQKPTFPL</sequence>
<evidence type="ECO:0000313" key="2">
    <source>
        <dbReference type="EMBL" id="CAL1584327.1"/>
    </source>
</evidence>
<keyword evidence="3" id="KW-1185">Reference proteome</keyword>
<feature type="compositionally biased region" description="Polar residues" evidence="1">
    <location>
        <begin position="81"/>
        <end position="93"/>
    </location>
</feature>
<dbReference type="EMBL" id="OZ035838">
    <property type="protein sequence ID" value="CAL1584327.1"/>
    <property type="molecule type" value="Genomic_DNA"/>
</dbReference>
<evidence type="ECO:0000313" key="3">
    <source>
        <dbReference type="Proteomes" id="UP001497482"/>
    </source>
</evidence>
<dbReference type="Proteomes" id="UP001497482">
    <property type="component" value="Chromosome 16"/>
</dbReference>
<dbReference type="AlphaFoldDB" id="A0AAV2K357"/>
<protein>
    <submittedName>
        <fullName evidence="2">Uncharacterized protein</fullName>
    </submittedName>
</protein>
<organism evidence="2 3">
    <name type="scientific">Knipowitschia caucasica</name>
    <name type="common">Caucasian dwarf goby</name>
    <name type="synonym">Pomatoschistus caucasicus</name>
    <dbReference type="NCBI Taxonomy" id="637954"/>
    <lineage>
        <taxon>Eukaryota</taxon>
        <taxon>Metazoa</taxon>
        <taxon>Chordata</taxon>
        <taxon>Craniata</taxon>
        <taxon>Vertebrata</taxon>
        <taxon>Euteleostomi</taxon>
        <taxon>Actinopterygii</taxon>
        <taxon>Neopterygii</taxon>
        <taxon>Teleostei</taxon>
        <taxon>Neoteleostei</taxon>
        <taxon>Acanthomorphata</taxon>
        <taxon>Gobiaria</taxon>
        <taxon>Gobiiformes</taxon>
        <taxon>Gobioidei</taxon>
        <taxon>Gobiidae</taxon>
        <taxon>Gobiinae</taxon>
        <taxon>Knipowitschia</taxon>
    </lineage>
</organism>
<feature type="region of interest" description="Disordered" evidence="1">
    <location>
        <begin position="32"/>
        <end position="93"/>
    </location>
</feature>